<comment type="caution">
    <text evidence="2">The sequence shown here is derived from an EMBL/GenBank/DDBJ whole genome shotgun (WGS) entry which is preliminary data.</text>
</comment>
<dbReference type="EMBL" id="LRGB01020919">
    <property type="protein sequence ID" value="KZR97555.1"/>
    <property type="molecule type" value="Genomic_DNA"/>
</dbReference>
<dbReference type="Proteomes" id="UP000076858">
    <property type="component" value="Unassembled WGS sequence"/>
</dbReference>
<evidence type="ECO:0000313" key="2">
    <source>
        <dbReference type="EMBL" id="KZR97555.1"/>
    </source>
</evidence>
<dbReference type="AlphaFoldDB" id="A0A164F8Z2"/>
<name>A0A164F8Z2_9CRUS</name>
<accession>A0A164F8Z2</accession>
<gene>
    <name evidence="2" type="ORF">APZ42_007495</name>
</gene>
<evidence type="ECO:0000256" key="1">
    <source>
        <dbReference type="SAM" id="MobiDB-lite"/>
    </source>
</evidence>
<feature type="region of interest" description="Disordered" evidence="1">
    <location>
        <begin position="50"/>
        <end position="69"/>
    </location>
</feature>
<organism evidence="2 3">
    <name type="scientific">Daphnia magna</name>
    <dbReference type="NCBI Taxonomy" id="35525"/>
    <lineage>
        <taxon>Eukaryota</taxon>
        <taxon>Metazoa</taxon>
        <taxon>Ecdysozoa</taxon>
        <taxon>Arthropoda</taxon>
        <taxon>Crustacea</taxon>
        <taxon>Branchiopoda</taxon>
        <taxon>Diplostraca</taxon>
        <taxon>Cladocera</taxon>
        <taxon>Anomopoda</taxon>
        <taxon>Daphniidae</taxon>
        <taxon>Daphnia</taxon>
    </lineage>
</organism>
<sequence length="69" mass="7793">FFFQKIQKTKKCINCPHSPLLWSLSVIAGSRISGGVVPWWCSTVALHFGSRSEPDSTWEPQCSKQGQRK</sequence>
<evidence type="ECO:0000313" key="3">
    <source>
        <dbReference type="Proteomes" id="UP000076858"/>
    </source>
</evidence>
<reference evidence="2 3" key="1">
    <citation type="submission" date="2016-03" db="EMBL/GenBank/DDBJ databases">
        <title>EvidentialGene: Evidence-directed Construction of Genes on Genomes.</title>
        <authorList>
            <person name="Gilbert D.G."/>
            <person name="Choi J.-H."/>
            <person name="Mockaitis K."/>
            <person name="Colbourne J."/>
            <person name="Pfrender M."/>
        </authorList>
    </citation>
    <scope>NUCLEOTIDE SEQUENCE [LARGE SCALE GENOMIC DNA]</scope>
    <source>
        <strain evidence="2 3">Xinb3</strain>
        <tissue evidence="2">Complete organism</tissue>
    </source>
</reference>
<proteinExistence type="predicted"/>
<feature type="non-terminal residue" evidence="2">
    <location>
        <position position="1"/>
    </location>
</feature>
<keyword evidence="3" id="KW-1185">Reference proteome</keyword>
<protein>
    <submittedName>
        <fullName evidence="2">Uncharacterized protein</fullName>
    </submittedName>
</protein>
<feature type="compositionally biased region" description="Polar residues" evidence="1">
    <location>
        <begin position="58"/>
        <end position="69"/>
    </location>
</feature>